<proteinExistence type="predicted"/>
<name>A0A927HZZ1_9HYPH</name>
<keyword evidence="2" id="KW-1185">Reference proteome</keyword>
<gene>
    <name evidence="1" type="ORF">IED13_13645</name>
</gene>
<accession>A0A927HZZ1</accession>
<evidence type="ECO:0000313" key="2">
    <source>
        <dbReference type="Proteomes" id="UP000619295"/>
    </source>
</evidence>
<evidence type="ECO:0000313" key="1">
    <source>
        <dbReference type="EMBL" id="MBD3846749.1"/>
    </source>
</evidence>
<comment type="caution">
    <text evidence="1">The sequence shown here is derived from an EMBL/GenBank/DDBJ whole genome shotgun (WGS) entry which is preliminary data.</text>
</comment>
<sequence>MTILSGPVGVRDGVTQVANAPVDQQKIIRLLWGIDPGNAGMKGVSPPPPAGAFKRCNTTLAAAILAFQTFWVERGELNLADGVVDPGGRSLRKLDALAAAGPPAPTPPKPDQPGFIDLKVLRFQQTLPTVPGSFSIPAIVPSSVMPFLFAPVAREAALVEGSAEGTISEFLFKIEKNGAIFWVGACIPAGTIDFSRAYIYFHPDTISASDDAGYPTFTGRWPTVKRYVAGQGLQMAAMKTMPLIVPFMTNASRSNQPRTNLFADRGVETLDDILAAIQITLGQTTPRGSVQQVGTSSFSSGVNHLARFAEMLGGSGLIREQIDFDSAFMRNAHKLAPSLPGAVNWMVTQSPPPWGKRIGWLYLPQSAFRNVHTMRGDTHSQIGTMMFQTMMMLSVIP</sequence>
<organism evidence="1 2">
    <name type="scientific">Bosea spartocytisi</name>
    <dbReference type="NCBI Taxonomy" id="2773451"/>
    <lineage>
        <taxon>Bacteria</taxon>
        <taxon>Pseudomonadati</taxon>
        <taxon>Pseudomonadota</taxon>
        <taxon>Alphaproteobacteria</taxon>
        <taxon>Hyphomicrobiales</taxon>
        <taxon>Boseaceae</taxon>
        <taxon>Bosea</taxon>
    </lineage>
</organism>
<dbReference type="AlphaFoldDB" id="A0A927HZZ1"/>
<dbReference type="EMBL" id="JACXWY010000007">
    <property type="protein sequence ID" value="MBD3846749.1"/>
    <property type="molecule type" value="Genomic_DNA"/>
</dbReference>
<dbReference type="RefSeq" id="WP_191124489.1">
    <property type="nucleotide sequence ID" value="NZ_JACXWY010000007.1"/>
</dbReference>
<reference evidence="1" key="1">
    <citation type="submission" date="2020-09" db="EMBL/GenBank/DDBJ databases">
        <title>Bosea spartocytisi sp. nov. a root nodule endophyte of Spartocytisus supranubius in the high mountain ecosystem fo the Teide National Park (Canary Islands, Spain).</title>
        <authorList>
            <person name="Pulido-Suarez L."/>
            <person name="Peix A."/>
            <person name="Igual J.M."/>
            <person name="Socas-Perez N."/>
            <person name="Velazquez E."/>
            <person name="Flores-Felix J.D."/>
            <person name="Leon-Barrios M."/>
        </authorList>
    </citation>
    <scope>NUCLEOTIDE SEQUENCE</scope>
    <source>
        <strain evidence="1">SSUT16</strain>
    </source>
</reference>
<protein>
    <submittedName>
        <fullName evidence="1">Uncharacterized protein</fullName>
    </submittedName>
</protein>
<dbReference type="Proteomes" id="UP000619295">
    <property type="component" value="Unassembled WGS sequence"/>
</dbReference>